<protein>
    <submittedName>
        <fullName evidence="1">Uncharacterized protein</fullName>
    </submittedName>
</protein>
<dbReference type="Proteomes" id="UP000192342">
    <property type="component" value="Unassembled WGS sequence"/>
</dbReference>
<dbReference type="Pfam" id="PF10082">
    <property type="entry name" value="BBP2_2"/>
    <property type="match status" value="1"/>
</dbReference>
<gene>
    <name evidence="1" type="ORF">ATO7_04550</name>
</gene>
<dbReference type="AlphaFoldDB" id="A0A1Y1SIU8"/>
<proteinExistence type="predicted"/>
<organism evidence="1 2">
    <name type="scientific">Oceanococcus atlanticus</name>
    <dbReference type="NCBI Taxonomy" id="1317117"/>
    <lineage>
        <taxon>Bacteria</taxon>
        <taxon>Pseudomonadati</taxon>
        <taxon>Pseudomonadota</taxon>
        <taxon>Gammaproteobacteria</taxon>
        <taxon>Chromatiales</taxon>
        <taxon>Oceanococcaceae</taxon>
        <taxon>Oceanococcus</taxon>
    </lineage>
</organism>
<dbReference type="STRING" id="1317117.ATO7_04550"/>
<sequence>MAHISGASAQGASNIEIKLGLEGTYSDNFYYESSNERAVTGAILSPTVEYTRDSATTTIGLTAKGEFAAYNYGNEDNYSDGLGSAAINFKLPRNLVLGFTGIAEYGHDPFGTARTEGQPSQNQTLDEWSQYTGSVALVGGQAESSHLGFELEYASLMREYQTNETSTQFLDRQFNSASATLLYHFSPKLSVLAQGTFLELEYDQVQAGTIDRSGDAAVGLIGVRWAATAKTSGDIRIGQGKWMPDSSAVRDIDSSYYDASITWSPTKRTTLSLAGSREYTPTYRFDAVYIDAQTFRLQWSEVWSYRWSTALVLAYSERDFVGATEKHDVVSVTGRLAYQLDRGLNIYVSSRYLDRDAVNVSEQFETNSAMIGLEAKLN</sequence>
<dbReference type="InterPro" id="IPR018759">
    <property type="entry name" value="BBP2_2"/>
</dbReference>
<accession>A0A1Y1SIU8</accession>
<name>A0A1Y1SIU8_9GAMM</name>
<evidence type="ECO:0000313" key="2">
    <source>
        <dbReference type="Proteomes" id="UP000192342"/>
    </source>
</evidence>
<reference evidence="1 2" key="1">
    <citation type="submission" date="2013-04" db="EMBL/GenBank/DDBJ databases">
        <title>Oceanococcus atlanticus 22II-S10r2 Genome Sequencing.</title>
        <authorList>
            <person name="Lai Q."/>
            <person name="Li G."/>
            <person name="Shao Z."/>
        </authorList>
    </citation>
    <scope>NUCLEOTIDE SEQUENCE [LARGE SCALE GENOMIC DNA]</scope>
    <source>
        <strain evidence="1 2">22II-S10r2</strain>
    </source>
</reference>
<dbReference type="EMBL" id="AQQV01000001">
    <property type="protein sequence ID" value="ORE89119.1"/>
    <property type="molecule type" value="Genomic_DNA"/>
</dbReference>
<evidence type="ECO:0000313" key="1">
    <source>
        <dbReference type="EMBL" id="ORE89119.1"/>
    </source>
</evidence>
<keyword evidence="2" id="KW-1185">Reference proteome</keyword>
<comment type="caution">
    <text evidence="1">The sequence shown here is derived from an EMBL/GenBank/DDBJ whole genome shotgun (WGS) entry which is preliminary data.</text>
</comment>